<comment type="caution">
    <text evidence="6">The sequence shown here is derived from an EMBL/GenBank/DDBJ whole genome shotgun (WGS) entry which is preliminary data.</text>
</comment>
<feature type="repeat" description="WD" evidence="4">
    <location>
        <begin position="203"/>
        <end position="234"/>
    </location>
</feature>
<evidence type="ECO:0000256" key="2">
    <source>
        <dbReference type="ARBA" id="ARBA00022737"/>
    </source>
</evidence>
<feature type="repeat" description="WD" evidence="4">
    <location>
        <begin position="250"/>
        <end position="281"/>
    </location>
</feature>
<feature type="repeat" description="WD" evidence="4">
    <location>
        <begin position="79"/>
        <end position="111"/>
    </location>
</feature>
<dbReference type="PANTHER" id="PTHR19920:SF0">
    <property type="entry name" value="CYTOSOLIC IRON-SULFUR PROTEIN ASSEMBLY PROTEIN CIAO1-RELATED"/>
    <property type="match status" value="1"/>
</dbReference>
<comment type="function">
    <text evidence="3">Essential component of the cytosolic iron-sulfur (Fe/S) protein assembly machinery. Required for the maturation of extramitochondrial Fe/S proteins.</text>
</comment>
<dbReference type="InterPro" id="IPR036322">
    <property type="entry name" value="WD40_repeat_dom_sf"/>
</dbReference>
<dbReference type="Proteomes" id="UP000886653">
    <property type="component" value="Unassembled WGS sequence"/>
</dbReference>
<dbReference type="AlphaFoldDB" id="A0A9P6NK74"/>
<dbReference type="OrthoDB" id="284782at2759"/>
<dbReference type="GO" id="GO:0097361">
    <property type="term" value="C:cytosolic [4Fe-4S] assembly targeting complex"/>
    <property type="evidence" value="ECO:0007669"/>
    <property type="project" value="InterPro"/>
</dbReference>
<name>A0A9P6NK74_9BASI</name>
<reference evidence="6" key="1">
    <citation type="submission" date="2013-11" db="EMBL/GenBank/DDBJ databases">
        <title>Genome sequence of the fusiform rust pathogen reveals effectors for host alternation and coevolution with pine.</title>
        <authorList>
            <consortium name="DOE Joint Genome Institute"/>
            <person name="Smith K."/>
            <person name="Pendleton A."/>
            <person name="Kubisiak T."/>
            <person name="Anderson C."/>
            <person name="Salamov A."/>
            <person name="Aerts A."/>
            <person name="Riley R."/>
            <person name="Clum A."/>
            <person name="Lindquist E."/>
            <person name="Ence D."/>
            <person name="Campbell M."/>
            <person name="Kronenberg Z."/>
            <person name="Feau N."/>
            <person name="Dhillon B."/>
            <person name="Hamelin R."/>
            <person name="Burleigh J."/>
            <person name="Smith J."/>
            <person name="Yandell M."/>
            <person name="Nelson C."/>
            <person name="Grigoriev I."/>
            <person name="Davis J."/>
        </authorList>
    </citation>
    <scope>NUCLEOTIDE SEQUENCE</scope>
    <source>
        <strain evidence="6">G11</strain>
    </source>
</reference>
<keyword evidence="7" id="KW-1185">Reference proteome</keyword>
<dbReference type="PROSITE" id="PS00678">
    <property type="entry name" value="WD_REPEATS_1"/>
    <property type="match status" value="1"/>
</dbReference>
<dbReference type="SMART" id="SM00320">
    <property type="entry name" value="WD40"/>
    <property type="match status" value="7"/>
</dbReference>
<dbReference type="GO" id="GO:0016226">
    <property type="term" value="P:iron-sulfur cluster assembly"/>
    <property type="evidence" value="ECO:0007669"/>
    <property type="project" value="UniProtKB-UniRule"/>
</dbReference>
<feature type="compositionally biased region" description="Basic and acidic residues" evidence="5">
    <location>
        <begin position="127"/>
        <end position="143"/>
    </location>
</feature>
<dbReference type="InterPro" id="IPR015943">
    <property type="entry name" value="WD40/YVTN_repeat-like_dom_sf"/>
</dbReference>
<dbReference type="HAMAP" id="MF_03037">
    <property type="entry name" value="ciao1"/>
    <property type="match status" value="1"/>
</dbReference>
<keyword evidence="2" id="KW-0677">Repeat</keyword>
<dbReference type="SUPFAM" id="SSF50978">
    <property type="entry name" value="WD40 repeat-like"/>
    <property type="match status" value="1"/>
</dbReference>
<evidence type="ECO:0000313" key="7">
    <source>
        <dbReference type="Proteomes" id="UP000886653"/>
    </source>
</evidence>
<gene>
    <name evidence="3" type="primary">CIA1</name>
    <name evidence="6" type="ORF">CROQUDRAFT_656074</name>
</gene>
<proteinExistence type="inferred from homology"/>
<feature type="region of interest" description="Disordered" evidence="5">
    <location>
        <begin position="118"/>
        <end position="143"/>
    </location>
</feature>
<dbReference type="PANTHER" id="PTHR19920">
    <property type="entry name" value="WD40 PROTEIN CIAO1"/>
    <property type="match status" value="1"/>
</dbReference>
<comment type="similarity">
    <text evidence="3">Belongs to the WD repeat CIA1 family.</text>
</comment>
<feature type="repeat" description="WD" evidence="4">
    <location>
        <begin position="151"/>
        <end position="192"/>
    </location>
</feature>
<protein>
    <recommendedName>
        <fullName evidence="3">Probable cytosolic iron-sulfur protein assembly protein 1</fullName>
    </recommendedName>
</protein>
<dbReference type="PROSITE" id="PS50294">
    <property type="entry name" value="WD_REPEATS_REGION"/>
    <property type="match status" value="4"/>
</dbReference>
<sequence>MDSDQPQRSSLKQVALLQGHSDRAWSVAWHPTQPILASSSTDKQIRLYRFDPPSSSSPPTLSDPAVPRTFVFNYLDSIPTGHTRTVRAINWNPTGHLLASGSFDSTVSIWSSTHSFLDPVPSSSSRWESELEAEHERDQDEARDWECTLSLEGHESEIKGVAWNRNGKLLATSSRDKSVWIWEIMTDADTEADEAGYEVLSVLMEHEADVKSVCWSPVEDLLCSTSYDNHIQLYAEDATAEGDFTLIHRLSGHTSTVWDASFSACGEFIASCSDDLSIRIWHREKIASGGVEGRDGGRTGGWRIGRSERERWRCVRVLEGFHTRTIYSIDWTSFEDIKGDEGEPLGYIATGGGDGKINIFEIHRGIAVSGLDSSSPTPEVHLVAQQKRAHGVSDINAVRWCKIARDTDSRADARRLLASAGDDGTTRIWCLG</sequence>
<dbReference type="InterPro" id="IPR001680">
    <property type="entry name" value="WD40_rpt"/>
</dbReference>
<keyword evidence="1 4" id="KW-0853">WD repeat</keyword>
<evidence type="ECO:0000256" key="1">
    <source>
        <dbReference type="ARBA" id="ARBA00022574"/>
    </source>
</evidence>
<dbReference type="InterPro" id="IPR028608">
    <property type="entry name" value="CIAO1/Cia1"/>
</dbReference>
<dbReference type="FunFam" id="2.130.10.10:FF:002017">
    <property type="entry name" value="Probable cytosolic iron-sulfur protein assembly protein CIAO1 homolog"/>
    <property type="match status" value="1"/>
</dbReference>
<evidence type="ECO:0000256" key="3">
    <source>
        <dbReference type="HAMAP-Rule" id="MF_03037"/>
    </source>
</evidence>
<dbReference type="PRINTS" id="PR00320">
    <property type="entry name" value="GPROTEINBRPT"/>
</dbReference>
<evidence type="ECO:0000256" key="5">
    <source>
        <dbReference type="SAM" id="MobiDB-lite"/>
    </source>
</evidence>
<evidence type="ECO:0000313" key="6">
    <source>
        <dbReference type="EMBL" id="KAG0147508.1"/>
    </source>
</evidence>
<dbReference type="InterPro" id="IPR020472">
    <property type="entry name" value="WD40_PAC1"/>
</dbReference>
<organism evidence="6 7">
    <name type="scientific">Cronartium quercuum f. sp. fusiforme G11</name>
    <dbReference type="NCBI Taxonomy" id="708437"/>
    <lineage>
        <taxon>Eukaryota</taxon>
        <taxon>Fungi</taxon>
        <taxon>Dikarya</taxon>
        <taxon>Basidiomycota</taxon>
        <taxon>Pucciniomycotina</taxon>
        <taxon>Pucciniomycetes</taxon>
        <taxon>Pucciniales</taxon>
        <taxon>Coleosporiaceae</taxon>
        <taxon>Cronartium</taxon>
    </lineage>
</organism>
<dbReference type="InterPro" id="IPR019775">
    <property type="entry name" value="WD40_repeat_CS"/>
</dbReference>
<dbReference type="EMBL" id="MU167247">
    <property type="protein sequence ID" value="KAG0147508.1"/>
    <property type="molecule type" value="Genomic_DNA"/>
</dbReference>
<dbReference type="PROSITE" id="PS50082">
    <property type="entry name" value="WD_REPEATS_2"/>
    <property type="match status" value="5"/>
</dbReference>
<evidence type="ECO:0000256" key="4">
    <source>
        <dbReference type="PROSITE-ProRule" id="PRU00221"/>
    </source>
</evidence>
<accession>A0A9P6NK74</accession>
<dbReference type="CDD" id="cd00200">
    <property type="entry name" value="WD40"/>
    <property type="match status" value="1"/>
</dbReference>
<dbReference type="Pfam" id="PF00400">
    <property type="entry name" value="WD40"/>
    <property type="match status" value="6"/>
</dbReference>
<dbReference type="Gene3D" id="2.130.10.10">
    <property type="entry name" value="YVTN repeat-like/Quinoprotein amine dehydrogenase"/>
    <property type="match status" value="2"/>
</dbReference>
<feature type="repeat" description="WD" evidence="4">
    <location>
        <begin position="17"/>
        <end position="48"/>
    </location>
</feature>